<keyword evidence="2" id="KW-1185">Reference proteome</keyword>
<organism evidence="1 2">
    <name type="scientific">Luteimonas fraxinea</name>
    <dbReference type="NCBI Taxonomy" id="2901869"/>
    <lineage>
        <taxon>Bacteria</taxon>
        <taxon>Pseudomonadati</taxon>
        <taxon>Pseudomonadota</taxon>
        <taxon>Gammaproteobacteria</taxon>
        <taxon>Lysobacterales</taxon>
        <taxon>Lysobacteraceae</taxon>
        <taxon>Luteimonas</taxon>
    </lineage>
</organism>
<protein>
    <submittedName>
        <fullName evidence="1">Uncharacterized protein</fullName>
    </submittedName>
</protein>
<accession>A0ABS8UE61</accession>
<sequence>MQASGREVAAAFARLGLASDAGGVLYDASSDDRATSLAAEQLVHLLDGWKYASAAFNSYLTNSHGAATHFSYYSELRAVMSLFAGSGIRINQDDSYYLDAGGAHQNITGDTRTHSITWSIWQEWIKRQDAIELLTDHVRLISGVSLKDFAGSSNISGFALQHWGYDLLWISEDRVARNSASYVPKISAPLEHMTEPSADLIKRIWTLLLPTEHGVGFDTALINFLVGKTARLNFEADSSKNFEEHLDSIIEQASHRTGVESSVIKSLMLDSAPDTELFEKAAEKSSAVENVLCRSLFLLRMATLSVEKSMITGGQAATAVWMRRWLAAGGLYEYQDVDPRDLSEDYRVATEGFYSRVSSVPHCLWSQEAQNLSYTSRLARPDAFLAWAVAI</sequence>
<evidence type="ECO:0000313" key="2">
    <source>
        <dbReference type="Proteomes" id="UP001430360"/>
    </source>
</evidence>
<dbReference type="Proteomes" id="UP001430360">
    <property type="component" value="Unassembled WGS sequence"/>
</dbReference>
<comment type="caution">
    <text evidence="1">The sequence shown here is derived from an EMBL/GenBank/DDBJ whole genome shotgun (WGS) entry which is preliminary data.</text>
</comment>
<reference evidence="1" key="2">
    <citation type="journal article" date="2022" name="Syst. Appl. Microbiol.">
        <title>Physiological and genomic characterisation of Luteimonas fraxinea sp. nov., a bacterial species associated with trees tolerant to ash dieback.</title>
        <authorList>
            <person name="Ulrich K."/>
            <person name="Becker R."/>
            <person name="Behrendt U."/>
            <person name="Kube M."/>
            <person name="Schneck V."/>
            <person name="Ulrich A."/>
        </authorList>
    </citation>
    <scope>NUCLEOTIDE SEQUENCE</scope>
    <source>
        <strain evidence="1">A1P009</strain>
    </source>
</reference>
<dbReference type="EMBL" id="JAJQKU010000002">
    <property type="protein sequence ID" value="MCD9096805.1"/>
    <property type="molecule type" value="Genomic_DNA"/>
</dbReference>
<dbReference type="RefSeq" id="WP_232135719.1">
    <property type="nucleotide sequence ID" value="NZ_JAJQKU010000002.1"/>
</dbReference>
<name>A0ABS8UE61_9GAMM</name>
<evidence type="ECO:0000313" key="1">
    <source>
        <dbReference type="EMBL" id="MCD9096805.1"/>
    </source>
</evidence>
<proteinExistence type="predicted"/>
<gene>
    <name evidence="1" type="ORF">LTT95_07595</name>
</gene>
<reference evidence="1" key="1">
    <citation type="submission" date="2021-12" db="EMBL/GenBank/DDBJ databases">
        <authorList>
            <person name="Ulrich A."/>
        </authorList>
    </citation>
    <scope>NUCLEOTIDE SEQUENCE</scope>
    <source>
        <strain evidence="1">A1P009</strain>
    </source>
</reference>